<evidence type="ECO:0000256" key="2">
    <source>
        <dbReference type="ARBA" id="ARBA00022729"/>
    </source>
</evidence>
<gene>
    <name evidence="4" type="ORF">APB76_13085</name>
</gene>
<reference evidence="4 5" key="1">
    <citation type="journal article" date="2016" name="Syst. Appl. Microbiol.">
        <title>Vibrio bivalvicida sp. nov., a novel larval pathogen for bivalve molluscs reared in a hatchery.</title>
        <authorList>
            <person name="Dubert J."/>
            <person name="Romalde J.L."/>
            <person name="Prado S."/>
            <person name="Barja J.L."/>
        </authorList>
    </citation>
    <scope>NUCLEOTIDE SEQUENCE [LARGE SCALE GENOMIC DNA]</scope>
    <source>
        <strain evidence="4 5">605</strain>
    </source>
</reference>
<protein>
    <submittedName>
        <fullName evidence="4">VvgS protein</fullName>
    </submittedName>
</protein>
<dbReference type="AlphaFoldDB" id="A0A177XZX2"/>
<evidence type="ECO:0000256" key="1">
    <source>
        <dbReference type="ARBA" id="ARBA00008490"/>
    </source>
</evidence>
<dbReference type="Proteomes" id="UP000078406">
    <property type="component" value="Unassembled WGS sequence"/>
</dbReference>
<dbReference type="InterPro" id="IPR018635">
    <property type="entry name" value="UPF0319"/>
</dbReference>
<comment type="similarity">
    <text evidence="1">Belongs to the UPF0319 family.</text>
</comment>
<feature type="chain" id="PRO_5008079328" evidence="3">
    <location>
        <begin position="20"/>
        <end position="216"/>
    </location>
</feature>
<evidence type="ECO:0000313" key="5">
    <source>
        <dbReference type="Proteomes" id="UP000078406"/>
    </source>
</evidence>
<keyword evidence="2 3" id="KW-0732">Signal</keyword>
<organism evidence="4 5">
    <name type="scientific">Vibrio bivalvicida</name>
    <dbReference type="NCBI Taxonomy" id="1276888"/>
    <lineage>
        <taxon>Bacteria</taxon>
        <taxon>Pseudomonadati</taxon>
        <taxon>Pseudomonadota</taxon>
        <taxon>Gammaproteobacteria</taxon>
        <taxon>Vibrionales</taxon>
        <taxon>Vibrionaceae</taxon>
        <taxon>Vibrio</taxon>
        <taxon>Vibrio oreintalis group</taxon>
    </lineage>
</organism>
<accession>A0A177XZX2</accession>
<dbReference type="Pfam" id="PF09829">
    <property type="entry name" value="DUF2057"/>
    <property type="match status" value="1"/>
</dbReference>
<dbReference type="PANTHER" id="PTHR38108:SF1">
    <property type="entry name" value="UPF0319 PROTEIN YCCT"/>
    <property type="match status" value="1"/>
</dbReference>
<dbReference type="PANTHER" id="PTHR38108">
    <property type="entry name" value="UPF0319 PROTEIN YCCT"/>
    <property type="match status" value="1"/>
</dbReference>
<sequence>MKKLTTALLLGAMTLPICAAELTVIDEIEPLVLNGKELTGKDYQSSQVINLQQGQNQLLFALDQLVVEDGRRTKLVFPTVVVKFDATSSPVTLSYPVFRHVDQAKKFRKSLDFSLVDAQGKAVEYQVDLLQVKGFSQFKDYEAVMAEYNQVGGVASVSHNTSVKPHADNSVANKNIQTDVKVMAGATSGSIKTDFLSMSPTQRQEFISWAVKHINE</sequence>
<comment type="caution">
    <text evidence="4">The sequence shown here is derived from an EMBL/GenBank/DDBJ whole genome shotgun (WGS) entry which is preliminary data.</text>
</comment>
<evidence type="ECO:0000256" key="3">
    <source>
        <dbReference type="SAM" id="SignalP"/>
    </source>
</evidence>
<proteinExistence type="inferred from homology"/>
<evidence type="ECO:0000313" key="4">
    <source>
        <dbReference type="EMBL" id="OAJ94127.1"/>
    </source>
</evidence>
<dbReference type="RefSeq" id="WP_054963273.1">
    <property type="nucleotide sequence ID" value="NZ_LLEI02000032.1"/>
</dbReference>
<name>A0A177XZX2_9VIBR</name>
<dbReference type="EMBL" id="LLEI02000032">
    <property type="protein sequence ID" value="OAJ94127.1"/>
    <property type="molecule type" value="Genomic_DNA"/>
</dbReference>
<feature type="signal peptide" evidence="3">
    <location>
        <begin position="1"/>
        <end position="19"/>
    </location>
</feature>